<evidence type="ECO:0000313" key="3">
    <source>
        <dbReference type="Proteomes" id="UP001251528"/>
    </source>
</evidence>
<dbReference type="EMBL" id="JASWJB010000268">
    <property type="protein sequence ID" value="KAK2592407.1"/>
    <property type="molecule type" value="Genomic_DNA"/>
</dbReference>
<organism evidence="2 3">
    <name type="scientific">Conoideocrella luteorostrata</name>
    <dbReference type="NCBI Taxonomy" id="1105319"/>
    <lineage>
        <taxon>Eukaryota</taxon>
        <taxon>Fungi</taxon>
        <taxon>Dikarya</taxon>
        <taxon>Ascomycota</taxon>
        <taxon>Pezizomycotina</taxon>
        <taxon>Sordariomycetes</taxon>
        <taxon>Hypocreomycetidae</taxon>
        <taxon>Hypocreales</taxon>
        <taxon>Clavicipitaceae</taxon>
        <taxon>Conoideocrella</taxon>
    </lineage>
</organism>
<dbReference type="PANTHER" id="PTHR35910">
    <property type="entry name" value="2EXR DOMAIN-CONTAINING PROTEIN"/>
    <property type="match status" value="1"/>
</dbReference>
<dbReference type="PANTHER" id="PTHR35910:SF6">
    <property type="entry name" value="2EXR DOMAIN-CONTAINING PROTEIN"/>
    <property type="match status" value="1"/>
</dbReference>
<feature type="domain" description="2EXR" evidence="1">
    <location>
        <begin position="4"/>
        <end position="120"/>
    </location>
</feature>
<name>A0AAJ0FPY1_9HYPO</name>
<comment type="caution">
    <text evidence="2">The sequence shown here is derived from an EMBL/GenBank/DDBJ whole genome shotgun (WGS) entry which is preliminary data.</text>
</comment>
<evidence type="ECO:0000313" key="2">
    <source>
        <dbReference type="EMBL" id="KAK2592407.1"/>
    </source>
</evidence>
<dbReference type="Pfam" id="PF20150">
    <property type="entry name" value="2EXR"/>
    <property type="match status" value="1"/>
</dbReference>
<dbReference type="InterPro" id="IPR045518">
    <property type="entry name" value="2EXR"/>
</dbReference>
<dbReference type="Proteomes" id="UP001251528">
    <property type="component" value="Unassembled WGS sequence"/>
</dbReference>
<proteinExistence type="predicted"/>
<keyword evidence="3" id="KW-1185">Reference proteome</keyword>
<evidence type="ECO:0000259" key="1">
    <source>
        <dbReference type="Pfam" id="PF20150"/>
    </source>
</evidence>
<accession>A0AAJ0FPY1</accession>
<gene>
    <name evidence="2" type="ORF">QQS21_009890</name>
</gene>
<sequence>MALFPAFARLPNELQRIIWEAAIPSPCPTAYLARLTIQPRHRNEDGSIGRNHKKIAHFHDATKNGPAQSEFINMLSSLLLCCKAASDVATAAYQRHRAYSPILLRGLRHEVEVNTSRDLLMLQDGWQSHTHKLSIMVKNLEAPRTLDNLAIIWPGPEAEKFYGFNCLINLLHMWENLNAFYVIVDPKYLEVKPWIPDEDRCWDHGNAPDGCLSTFLHTYGLDQSRYKPGIFYDGDGDRVYYEVGVNVLAKAGGLEQVAELLFNAQEILKEDHKDEEEERPKCIILSWKHM</sequence>
<reference evidence="2" key="1">
    <citation type="submission" date="2023-06" db="EMBL/GenBank/DDBJ databases">
        <title>Conoideocrella luteorostrata (Hypocreales: Clavicipitaceae), a potential biocontrol fungus for elongate hemlock scale in United States Christmas tree production areas.</title>
        <authorList>
            <person name="Barrett H."/>
            <person name="Lovett B."/>
            <person name="Macias A.M."/>
            <person name="Stajich J.E."/>
            <person name="Kasson M.T."/>
        </authorList>
    </citation>
    <scope>NUCLEOTIDE SEQUENCE</scope>
    <source>
        <strain evidence="2">ARSEF 14590</strain>
    </source>
</reference>
<dbReference type="AlphaFoldDB" id="A0AAJ0FPY1"/>
<protein>
    <recommendedName>
        <fullName evidence="1">2EXR domain-containing protein</fullName>
    </recommendedName>
</protein>